<dbReference type="Proteomes" id="UP000014417">
    <property type="component" value="Unassembled WGS sequence"/>
</dbReference>
<evidence type="ECO:0000256" key="1">
    <source>
        <dbReference type="ARBA" id="ARBA00011028"/>
    </source>
</evidence>
<dbReference type="Pfam" id="PF01297">
    <property type="entry name" value="ZnuA"/>
    <property type="match status" value="1"/>
</dbReference>
<dbReference type="EMBL" id="AGZR01000009">
    <property type="protein sequence ID" value="EPD31914.1"/>
    <property type="molecule type" value="Genomic_DNA"/>
</dbReference>
<dbReference type="InterPro" id="IPR006129">
    <property type="entry name" value="AdhesinB"/>
</dbReference>
<dbReference type="GO" id="GO:0030001">
    <property type="term" value="P:metal ion transport"/>
    <property type="evidence" value="ECO:0007669"/>
    <property type="project" value="InterPro"/>
</dbReference>
<dbReference type="AlphaFoldDB" id="S2WW23"/>
<evidence type="ECO:0000256" key="4">
    <source>
        <dbReference type="SAM" id="MobiDB-lite"/>
    </source>
</evidence>
<dbReference type="InterPro" id="IPR006127">
    <property type="entry name" value="ZnuA-like"/>
</dbReference>
<feature type="signal peptide" evidence="5">
    <location>
        <begin position="1"/>
        <end position="40"/>
    </location>
</feature>
<dbReference type="STRING" id="883161.HMPREF9306_01471"/>
<reference evidence="6 7" key="1">
    <citation type="submission" date="2013-04" db="EMBL/GenBank/DDBJ databases">
        <title>The Genome Sequence of Propionimicrobium lymphophilum ACS-093-V-SCH5.</title>
        <authorList>
            <consortium name="The Broad Institute Genomics Platform"/>
            <person name="Earl A."/>
            <person name="Ward D."/>
            <person name="Feldgarden M."/>
            <person name="Gevers D."/>
            <person name="Saerens B."/>
            <person name="Vaneechoutte M."/>
            <person name="Walker B."/>
            <person name="Young S."/>
            <person name="Zeng Q."/>
            <person name="Gargeya S."/>
            <person name="Fitzgerald M."/>
            <person name="Haas B."/>
            <person name="Abouelleil A."/>
            <person name="Allen A.W."/>
            <person name="Alvarado L."/>
            <person name="Arachchi H.M."/>
            <person name="Berlin A.M."/>
            <person name="Chapman S.B."/>
            <person name="Gainer-Dewar J."/>
            <person name="Goldberg J."/>
            <person name="Griggs A."/>
            <person name="Gujja S."/>
            <person name="Hansen M."/>
            <person name="Howarth C."/>
            <person name="Imamovic A."/>
            <person name="Ireland A."/>
            <person name="Larimer J."/>
            <person name="McCowan C."/>
            <person name="Murphy C."/>
            <person name="Pearson M."/>
            <person name="Poon T.W."/>
            <person name="Priest M."/>
            <person name="Roberts A."/>
            <person name="Saif S."/>
            <person name="Shea T."/>
            <person name="Sisk P."/>
            <person name="Sykes S."/>
            <person name="Wortman J."/>
            <person name="Nusbaum C."/>
            <person name="Birren B."/>
        </authorList>
    </citation>
    <scope>NUCLEOTIDE SEQUENCE [LARGE SCALE GENOMIC DNA]</scope>
    <source>
        <strain evidence="6 7">ACS-093-V-SCH5</strain>
    </source>
</reference>
<dbReference type="PANTHER" id="PTHR42953">
    <property type="entry name" value="HIGH-AFFINITY ZINC UPTAKE SYSTEM PROTEIN ZNUA-RELATED"/>
    <property type="match status" value="1"/>
</dbReference>
<gene>
    <name evidence="6" type="ORF">HMPREF9306_01471</name>
</gene>
<evidence type="ECO:0000256" key="2">
    <source>
        <dbReference type="ARBA" id="ARBA00022448"/>
    </source>
</evidence>
<keyword evidence="2" id="KW-0813">Transport</keyword>
<proteinExistence type="inferred from homology"/>
<dbReference type="GO" id="GO:0007155">
    <property type="term" value="P:cell adhesion"/>
    <property type="evidence" value="ECO:0007669"/>
    <property type="project" value="InterPro"/>
</dbReference>
<dbReference type="Gene3D" id="3.40.50.1980">
    <property type="entry name" value="Nitrogenase molybdenum iron protein domain"/>
    <property type="match status" value="3"/>
</dbReference>
<name>S2WW23_9ACTN</name>
<feature type="chain" id="PRO_5004502799" evidence="5">
    <location>
        <begin position="41"/>
        <end position="360"/>
    </location>
</feature>
<comment type="caution">
    <text evidence="6">The sequence shown here is derived from an EMBL/GenBank/DDBJ whole genome shotgun (WGS) entry which is preliminary data.</text>
</comment>
<organism evidence="6 7">
    <name type="scientific">Propionimicrobium lymphophilum ACS-093-V-SCH5</name>
    <dbReference type="NCBI Taxonomy" id="883161"/>
    <lineage>
        <taxon>Bacteria</taxon>
        <taxon>Bacillati</taxon>
        <taxon>Actinomycetota</taxon>
        <taxon>Actinomycetes</taxon>
        <taxon>Propionibacteriales</taxon>
        <taxon>Propionibacteriaceae</taxon>
        <taxon>Propionimicrobium</taxon>
    </lineage>
</organism>
<dbReference type="PANTHER" id="PTHR42953:SF3">
    <property type="entry name" value="HIGH-AFFINITY ZINC UPTAKE SYSTEM PROTEIN ZNUA"/>
    <property type="match status" value="1"/>
</dbReference>
<protein>
    <submittedName>
        <fullName evidence="6">Uncharacterized protein</fullName>
    </submittedName>
</protein>
<dbReference type="PATRIC" id="fig|883161.3.peg.1459"/>
<dbReference type="PRINTS" id="PR00691">
    <property type="entry name" value="ADHESINB"/>
</dbReference>
<sequence>MNLKTNQNNMRMIIVFNKFFKTTFLLFAAGSLTLATGCSAESNETSAQKPKIIVGAYPFQYAAEAIAGDNAQVTNLLNPGTDAHDLELTAKQVSAVKDADLVVYQSKLQSALDDAVAQQSPKHVLDTAVFLKLRLANNADHEHEEEHSEDHDHADHDHADHKDSAEHTDHDHSEHEESDEHGEHDHGKYDPHVWLNPMNVSEIGQHIAEELSKIDPEHSESYKNNASALSESMSELDGEFSAGLQSCKIDTFVTNHAAFGYLADKYNLKQVGISGLSTEEEPSPARIEEVHEIAKASKVTTIFYEQTVSPKVAETIASDLKLKTDVLDPLETLSDGSRGSDYVEVMKSNLESLRKANSCK</sequence>
<evidence type="ECO:0000313" key="6">
    <source>
        <dbReference type="EMBL" id="EPD31914.1"/>
    </source>
</evidence>
<dbReference type="InterPro" id="IPR050492">
    <property type="entry name" value="Bact_metal-bind_prot9"/>
</dbReference>
<feature type="compositionally biased region" description="Basic and acidic residues" evidence="4">
    <location>
        <begin position="140"/>
        <end position="175"/>
    </location>
</feature>
<dbReference type="GO" id="GO:0046872">
    <property type="term" value="F:metal ion binding"/>
    <property type="evidence" value="ECO:0007669"/>
    <property type="project" value="InterPro"/>
</dbReference>
<evidence type="ECO:0000256" key="5">
    <source>
        <dbReference type="SAM" id="SignalP"/>
    </source>
</evidence>
<keyword evidence="3 5" id="KW-0732">Signal</keyword>
<accession>S2WW23</accession>
<feature type="region of interest" description="Disordered" evidence="4">
    <location>
        <begin position="140"/>
        <end position="193"/>
    </location>
</feature>
<keyword evidence="7" id="KW-1185">Reference proteome</keyword>
<comment type="similarity">
    <text evidence="1">Belongs to the bacterial solute-binding protein 9 family.</text>
</comment>
<dbReference type="HOGENOM" id="CLU_016838_1_0_11"/>
<evidence type="ECO:0000313" key="7">
    <source>
        <dbReference type="Proteomes" id="UP000014417"/>
    </source>
</evidence>
<feature type="compositionally biased region" description="Basic and acidic residues" evidence="4">
    <location>
        <begin position="181"/>
        <end position="191"/>
    </location>
</feature>
<dbReference type="SUPFAM" id="SSF53807">
    <property type="entry name" value="Helical backbone' metal receptor"/>
    <property type="match status" value="1"/>
</dbReference>
<evidence type="ECO:0000256" key="3">
    <source>
        <dbReference type="ARBA" id="ARBA00022729"/>
    </source>
</evidence>